<sequence length="153" mass="16219">MVTRVEKSPPPAPPGADDQVGDFTTLDAIATEGAGLDAPPAADVRQEQQVLASEAEELAEALGLLRAAALPFAPDHVQEPLLQVWNDKQLVEIGKAIVAVARKHGLTLGQLFEGYGPYIQLMMALGMPALATLKLLRVSPPPVERVDGQQQPS</sequence>
<evidence type="ECO:0000313" key="2">
    <source>
        <dbReference type="EMBL" id="MDR7095540.1"/>
    </source>
</evidence>
<organism evidence="2 3">
    <name type="scientific">Hydrogenophaga laconesensis</name>
    <dbReference type="NCBI Taxonomy" id="1805971"/>
    <lineage>
        <taxon>Bacteria</taxon>
        <taxon>Pseudomonadati</taxon>
        <taxon>Pseudomonadota</taxon>
        <taxon>Betaproteobacteria</taxon>
        <taxon>Burkholderiales</taxon>
        <taxon>Comamonadaceae</taxon>
        <taxon>Hydrogenophaga</taxon>
    </lineage>
</organism>
<gene>
    <name evidence="2" type="ORF">J2X09_003291</name>
</gene>
<name>A0ABU1VE06_9BURK</name>
<keyword evidence="3" id="KW-1185">Reference proteome</keyword>
<dbReference type="Proteomes" id="UP001265550">
    <property type="component" value="Unassembled WGS sequence"/>
</dbReference>
<protein>
    <submittedName>
        <fullName evidence="2">Uncharacterized protein</fullName>
    </submittedName>
</protein>
<feature type="region of interest" description="Disordered" evidence="1">
    <location>
        <begin position="1"/>
        <end position="21"/>
    </location>
</feature>
<evidence type="ECO:0000313" key="3">
    <source>
        <dbReference type="Proteomes" id="UP001265550"/>
    </source>
</evidence>
<comment type="caution">
    <text evidence="2">The sequence shown here is derived from an EMBL/GenBank/DDBJ whole genome shotgun (WGS) entry which is preliminary data.</text>
</comment>
<proteinExistence type="predicted"/>
<evidence type="ECO:0000256" key="1">
    <source>
        <dbReference type="SAM" id="MobiDB-lite"/>
    </source>
</evidence>
<dbReference type="RefSeq" id="WP_204731206.1">
    <property type="nucleotide sequence ID" value="NZ_JAVDWE010000009.1"/>
</dbReference>
<reference evidence="2 3" key="1">
    <citation type="submission" date="2023-07" db="EMBL/GenBank/DDBJ databases">
        <title>Sorghum-associated microbial communities from plants grown in Nebraska, USA.</title>
        <authorList>
            <person name="Schachtman D."/>
        </authorList>
    </citation>
    <scope>NUCLEOTIDE SEQUENCE [LARGE SCALE GENOMIC DNA]</scope>
    <source>
        <strain evidence="2 3">BE240</strain>
    </source>
</reference>
<accession>A0ABU1VE06</accession>
<dbReference type="EMBL" id="JAVDWE010000009">
    <property type="protein sequence ID" value="MDR7095540.1"/>
    <property type="molecule type" value="Genomic_DNA"/>
</dbReference>